<evidence type="ECO:0000313" key="2">
    <source>
        <dbReference type="EMBL" id="KAF9682698.1"/>
    </source>
</evidence>
<feature type="compositionally biased region" description="Low complexity" evidence="1">
    <location>
        <begin position="356"/>
        <end position="374"/>
    </location>
</feature>
<protein>
    <recommendedName>
        <fullName evidence="4">Retrotransposon Copia-like N-terminal domain-containing protein</fullName>
    </recommendedName>
</protein>
<dbReference type="EMBL" id="JADGMS010000005">
    <property type="protein sequence ID" value="KAF9682698.1"/>
    <property type="molecule type" value="Genomic_DNA"/>
</dbReference>
<dbReference type="Pfam" id="PF14223">
    <property type="entry name" value="Retrotran_gag_2"/>
    <property type="match status" value="1"/>
</dbReference>
<gene>
    <name evidence="2" type="ORF">SADUNF_Sadunf05G0135700</name>
</gene>
<keyword evidence="3" id="KW-1185">Reference proteome</keyword>
<accession>A0A835K651</accession>
<dbReference type="AlphaFoldDB" id="A0A835K651"/>
<dbReference type="OrthoDB" id="851583at2759"/>
<dbReference type="PANTHER" id="PTHR47481">
    <property type="match status" value="1"/>
</dbReference>
<reference evidence="2 3" key="1">
    <citation type="submission" date="2020-10" db="EMBL/GenBank/DDBJ databases">
        <title>Plant Genome Project.</title>
        <authorList>
            <person name="Zhang R.-G."/>
        </authorList>
    </citation>
    <scope>NUCLEOTIDE SEQUENCE [LARGE SCALE GENOMIC DNA]</scope>
    <source>
        <strain evidence="2">FAFU-HL-1</strain>
        <tissue evidence="2">Leaf</tissue>
    </source>
</reference>
<dbReference type="PANTHER" id="PTHR47481:SF22">
    <property type="entry name" value="RETROTRANSPOSON GAG DOMAIN-CONTAINING PROTEIN"/>
    <property type="match status" value="1"/>
</dbReference>
<organism evidence="2 3">
    <name type="scientific">Salix dunnii</name>
    <dbReference type="NCBI Taxonomy" id="1413687"/>
    <lineage>
        <taxon>Eukaryota</taxon>
        <taxon>Viridiplantae</taxon>
        <taxon>Streptophyta</taxon>
        <taxon>Embryophyta</taxon>
        <taxon>Tracheophyta</taxon>
        <taxon>Spermatophyta</taxon>
        <taxon>Magnoliopsida</taxon>
        <taxon>eudicotyledons</taxon>
        <taxon>Gunneridae</taxon>
        <taxon>Pentapetalae</taxon>
        <taxon>rosids</taxon>
        <taxon>fabids</taxon>
        <taxon>Malpighiales</taxon>
        <taxon>Salicaceae</taxon>
        <taxon>Saliceae</taxon>
        <taxon>Salix</taxon>
    </lineage>
</organism>
<sequence length="374" mass="41183">MASASTDSSSNTTAISFTFPSLNHLISVKLDGSNYLSWVSQFLPVLRSNDLLGIVDGSEPCPCKFIVDSHGKDTLTIDPKFTLWTKKDQYLLSWLNATLSETILPTVFGLNTAKEVWDSMANRFAAHNRSRIAYLKRQLQNSQQGNKTCADYVQIAKGLANQLAAVGKPIEDDDLISYIIGGLSSAYTAFITSFSFATRDVSLSFNDFQSELLNYEALLENQTKSVPPEAGQFALFNQYQNRGSLGFNKKHRYGQNKYTPRTQHPSQHPSYSPRSQQPPRNDSTTNNNSRNFAANGRQATIFNRDPPVTNTHADGDSQVPSSSTPPLQLSSPTSSPVSEIPHHTNDLLAQAEPIHPQSQTNSSPLSSSPVPRQI</sequence>
<feature type="compositionally biased region" description="Low complexity" evidence="1">
    <location>
        <begin position="317"/>
        <end position="338"/>
    </location>
</feature>
<name>A0A835K651_9ROSI</name>
<feature type="compositionally biased region" description="Low complexity" evidence="1">
    <location>
        <begin position="263"/>
        <end position="291"/>
    </location>
</feature>
<evidence type="ECO:0008006" key="4">
    <source>
        <dbReference type="Google" id="ProtNLM"/>
    </source>
</evidence>
<evidence type="ECO:0000313" key="3">
    <source>
        <dbReference type="Proteomes" id="UP000657918"/>
    </source>
</evidence>
<comment type="caution">
    <text evidence="2">The sequence shown here is derived from an EMBL/GenBank/DDBJ whole genome shotgun (WGS) entry which is preliminary data.</text>
</comment>
<proteinExistence type="predicted"/>
<dbReference type="Proteomes" id="UP000657918">
    <property type="component" value="Unassembled WGS sequence"/>
</dbReference>
<evidence type="ECO:0000256" key="1">
    <source>
        <dbReference type="SAM" id="MobiDB-lite"/>
    </source>
</evidence>
<feature type="region of interest" description="Disordered" evidence="1">
    <location>
        <begin position="246"/>
        <end position="374"/>
    </location>
</feature>